<evidence type="ECO:0000313" key="2">
    <source>
        <dbReference type="Proteomes" id="UP000641932"/>
    </source>
</evidence>
<comment type="caution">
    <text evidence="1">The sequence shown here is derived from an EMBL/GenBank/DDBJ whole genome shotgun (WGS) entry which is preliminary data.</text>
</comment>
<protein>
    <submittedName>
        <fullName evidence="1">Phosphatase</fullName>
    </submittedName>
</protein>
<dbReference type="InterPro" id="IPR031423">
    <property type="entry name" value="Phosphatase_SCO2771"/>
</dbReference>
<accession>A0A917ZQI8</accession>
<keyword evidence="2" id="KW-1185">Reference proteome</keyword>
<proteinExistence type="predicted"/>
<gene>
    <name evidence="1" type="ORF">GCM10012280_30340</name>
</gene>
<organism evidence="1 2">
    <name type="scientific">Wenjunlia tyrosinilytica</name>
    <dbReference type="NCBI Taxonomy" id="1544741"/>
    <lineage>
        <taxon>Bacteria</taxon>
        <taxon>Bacillati</taxon>
        <taxon>Actinomycetota</taxon>
        <taxon>Actinomycetes</taxon>
        <taxon>Kitasatosporales</taxon>
        <taxon>Streptomycetaceae</taxon>
        <taxon>Wenjunlia</taxon>
    </lineage>
</organism>
<dbReference type="EMBL" id="BMMS01000012">
    <property type="protein sequence ID" value="GGO88769.1"/>
    <property type="molecule type" value="Genomic_DNA"/>
</dbReference>
<sequence>MTGATPPITGLPSHGHGWTLDNARMAKSKVRNATPARDELVAHLVRSRIAGDVATPRDNNLAHYRELAEGNRHFWLGLELGDRWTDERAVLEVMAQRCGVVADPNHVSGQDTINAELTVDALERVAVRLRKAIAGEQRVLFATGHPAGMLPVHQAVARSLRLVGCRLVTPAEGLYADNGDVRLIGGVSALHRGGNLLHTHSPDPMTAILDALERDDLPMPDLVFADHGWAGCAAQRGIDTIGFADCNDPALFVGEAEGTIAVTVPLDDNVPPHLYDPMTEYLLEMAGLFDD</sequence>
<reference evidence="1" key="1">
    <citation type="journal article" date="2014" name="Int. J. Syst. Evol. Microbiol.">
        <title>Complete genome sequence of Corynebacterium casei LMG S-19264T (=DSM 44701T), isolated from a smear-ripened cheese.</title>
        <authorList>
            <consortium name="US DOE Joint Genome Institute (JGI-PGF)"/>
            <person name="Walter F."/>
            <person name="Albersmeier A."/>
            <person name="Kalinowski J."/>
            <person name="Ruckert C."/>
        </authorList>
    </citation>
    <scope>NUCLEOTIDE SEQUENCE</scope>
    <source>
        <strain evidence="1">CGMCC 4.7201</strain>
    </source>
</reference>
<dbReference type="Proteomes" id="UP000641932">
    <property type="component" value="Unassembled WGS sequence"/>
</dbReference>
<name>A0A917ZQI8_9ACTN</name>
<evidence type="ECO:0000313" key="1">
    <source>
        <dbReference type="EMBL" id="GGO88769.1"/>
    </source>
</evidence>
<dbReference type="AlphaFoldDB" id="A0A917ZQI8"/>
<reference evidence="1" key="2">
    <citation type="submission" date="2020-09" db="EMBL/GenBank/DDBJ databases">
        <authorList>
            <person name="Sun Q."/>
            <person name="Zhou Y."/>
        </authorList>
    </citation>
    <scope>NUCLEOTIDE SEQUENCE</scope>
    <source>
        <strain evidence="1">CGMCC 4.7201</strain>
    </source>
</reference>
<dbReference type="Pfam" id="PF15698">
    <property type="entry name" value="Phosphatase"/>
    <property type="match status" value="1"/>
</dbReference>